<evidence type="ECO:0000256" key="2">
    <source>
        <dbReference type="SAM" id="Phobius"/>
    </source>
</evidence>
<dbReference type="EMBL" id="JANKHO010001423">
    <property type="protein sequence ID" value="KAJ3501522.1"/>
    <property type="molecule type" value="Genomic_DNA"/>
</dbReference>
<keyword evidence="2" id="KW-0812">Transmembrane</keyword>
<keyword evidence="2" id="KW-0472">Membrane</keyword>
<feature type="compositionally biased region" description="Basic and acidic residues" evidence="1">
    <location>
        <begin position="215"/>
        <end position="230"/>
    </location>
</feature>
<protein>
    <submittedName>
        <fullName evidence="3">Uncharacterized protein</fullName>
    </submittedName>
</protein>
<proteinExistence type="predicted"/>
<dbReference type="Proteomes" id="UP001148786">
    <property type="component" value="Unassembled WGS sequence"/>
</dbReference>
<feature type="compositionally biased region" description="Polar residues" evidence="1">
    <location>
        <begin position="233"/>
        <end position="247"/>
    </location>
</feature>
<sequence>MAQTRPQQQQPAAAATASLPNFDASTIDPSFGNPDDSSNRRRWHLYPALWIAVSPGEVNWAGMMAIHDNLVQPQSEKDTLHVIIAASVKGALSAAALSGNLTDIFHQDAIHAIDNIAAKIAASLHEHFQRMIASMVDAAVKVHLLKDSTSVESPSPPPIVNAAAPDDCLNNPCYNAWADRDEIKPKRDAYFLEQCYRTTMAPNLLESCAVKDENSESEEKSYTSTSHEDLPSLDSTPNSSAQTRTIRNPTTLLPRPSILFVMWTMFVLTIVLLLAVAARSAYGSDPSSLLGSDVQEPHRLWVKYMEEARAQQFFLFKFLQRAPSLLLGALE</sequence>
<feature type="transmembrane region" description="Helical" evidence="2">
    <location>
        <begin position="258"/>
        <end position="278"/>
    </location>
</feature>
<name>A0A9W8JTB8_9AGAR</name>
<keyword evidence="2" id="KW-1133">Transmembrane helix</keyword>
<gene>
    <name evidence="3" type="ORF">NLJ89_g9301</name>
</gene>
<feature type="region of interest" description="Disordered" evidence="1">
    <location>
        <begin position="215"/>
        <end position="247"/>
    </location>
</feature>
<organism evidence="3 4">
    <name type="scientific">Agrocybe chaxingu</name>
    <dbReference type="NCBI Taxonomy" id="84603"/>
    <lineage>
        <taxon>Eukaryota</taxon>
        <taxon>Fungi</taxon>
        <taxon>Dikarya</taxon>
        <taxon>Basidiomycota</taxon>
        <taxon>Agaricomycotina</taxon>
        <taxon>Agaricomycetes</taxon>
        <taxon>Agaricomycetidae</taxon>
        <taxon>Agaricales</taxon>
        <taxon>Agaricineae</taxon>
        <taxon>Strophariaceae</taxon>
        <taxon>Agrocybe</taxon>
    </lineage>
</organism>
<reference evidence="3" key="1">
    <citation type="submission" date="2022-07" db="EMBL/GenBank/DDBJ databases">
        <title>Genome Sequence of Agrocybe chaxingu.</title>
        <authorList>
            <person name="Buettner E."/>
        </authorList>
    </citation>
    <scope>NUCLEOTIDE SEQUENCE</scope>
    <source>
        <strain evidence="3">MP-N11</strain>
    </source>
</reference>
<accession>A0A9W8JTB8</accession>
<evidence type="ECO:0000256" key="1">
    <source>
        <dbReference type="SAM" id="MobiDB-lite"/>
    </source>
</evidence>
<evidence type="ECO:0000313" key="4">
    <source>
        <dbReference type="Proteomes" id="UP001148786"/>
    </source>
</evidence>
<evidence type="ECO:0000313" key="3">
    <source>
        <dbReference type="EMBL" id="KAJ3501522.1"/>
    </source>
</evidence>
<comment type="caution">
    <text evidence="3">The sequence shown here is derived from an EMBL/GenBank/DDBJ whole genome shotgun (WGS) entry which is preliminary data.</text>
</comment>
<keyword evidence="4" id="KW-1185">Reference proteome</keyword>
<dbReference type="AlphaFoldDB" id="A0A9W8JTB8"/>